<name>A0A438MQK5_EXOME</name>
<dbReference type="Gene3D" id="1.10.10.10">
    <property type="entry name" value="Winged helix-like DNA-binding domain superfamily/Winged helix DNA-binding domain"/>
    <property type="match status" value="1"/>
</dbReference>
<dbReference type="SUPFAM" id="SSF46785">
    <property type="entry name" value="Winged helix' DNA-binding domain"/>
    <property type="match status" value="1"/>
</dbReference>
<dbReference type="GO" id="GO:0005666">
    <property type="term" value="C:RNA polymerase III complex"/>
    <property type="evidence" value="ECO:0007669"/>
    <property type="project" value="InterPro"/>
</dbReference>
<feature type="compositionally biased region" description="Basic and acidic residues" evidence="6">
    <location>
        <begin position="231"/>
        <end position="251"/>
    </location>
</feature>
<dbReference type="FunFam" id="1.10.10.10:FF:000116">
    <property type="entry name" value="DNA-directed RNA polymerase III subunit RPC6"/>
    <property type="match status" value="1"/>
</dbReference>
<keyword evidence="3" id="KW-0240">DNA-directed RNA polymerase</keyword>
<evidence type="ECO:0000256" key="4">
    <source>
        <dbReference type="ARBA" id="ARBA00023163"/>
    </source>
</evidence>
<evidence type="ECO:0000256" key="3">
    <source>
        <dbReference type="ARBA" id="ARBA00022478"/>
    </source>
</evidence>
<comment type="similarity">
    <text evidence="2">Belongs to the eukaryotic RPC34/RPC39 RNA polymerase subunit family.</text>
</comment>
<comment type="caution">
    <text evidence="7">The sequence shown here is derived from an EMBL/GenBank/DDBJ whole genome shotgun (WGS) entry which is preliminary data.</text>
</comment>
<evidence type="ECO:0000256" key="5">
    <source>
        <dbReference type="ARBA" id="ARBA00023242"/>
    </source>
</evidence>
<dbReference type="InterPro" id="IPR036390">
    <property type="entry name" value="WH_DNA-bd_sf"/>
</dbReference>
<evidence type="ECO:0000256" key="1">
    <source>
        <dbReference type="ARBA" id="ARBA00004123"/>
    </source>
</evidence>
<feature type="compositionally biased region" description="Basic and acidic residues" evidence="6">
    <location>
        <begin position="426"/>
        <end position="440"/>
    </location>
</feature>
<feature type="region of interest" description="Disordered" evidence="6">
    <location>
        <begin position="422"/>
        <end position="453"/>
    </location>
</feature>
<organism evidence="7 8">
    <name type="scientific">Exophiala mesophila</name>
    <name type="common">Black yeast-like fungus</name>
    <dbReference type="NCBI Taxonomy" id="212818"/>
    <lineage>
        <taxon>Eukaryota</taxon>
        <taxon>Fungi</taxon>
        <taxon>Dikarya</taxon>
        <taxon>Ascomycota</taxon>
        <taxon>Pezizomycotina</taxon>
        <taxon>Eurotiomycetes</taxon>
        <taxon>Chaetothyriomycetidae</taxon>
        <taxon>Chaetothyriales</taxon>
        <taxon>Herpotrichiellaceae</taxon>
        <taxon>Exophiala</taxon>
    </lineage>
</organism>
<dbReference type="AlphaFoldDB" id="A0A438MQK5"/>
<dbReference type="EMBL" id="NAJM01000075">
    <property type="protein sequence ID" value="RVX65900.1"/>
    <property type="molecule type" value="Genomic_DNA"/>
</dbReference>
<feature type="compositionally biased region" description="Polar residues" evidence="6">
    <location>
        <begin position="207"/>
        <end position="217"/>
    </location>
</feature>
<dbReference type="VEuPathDB" id="FungiDB:PV10_03511"/>
<keyword evidence="5" id="KW-0539">Nucleus</keyword>
<dbReference type="InterPro" id="IPR007832">
    <property type="entry name" value="RNA_pol_Rpc34"/>
</dbReference>
<proteinExistence type="inferred from homology"/>
<feature type="region of interest" description="Disordered" evidence="6">
    <location>
        <begin position="207"/>
        <end position="265"/>
    </location>
</feature>
<accession>A0A438MQK5</accession>
<dbReference type="OrthoDB" id="613763at2759"/>
<comment type="subcellular location">
    <subcellularLocation>
        <location evidence="1">Nucleus</location>
    </subcellularLocation>
</comment>
<dbReference type="Pfam" id="PF05158">
    <property type="entry name" value="RNA_pol_Rpc34"/>
    <property type="match status" value="1"/>
</dbReference>
<dbReference type="PANTHER" id="PTHR12780">
    <property type="entry name" value="RNA POLYMERASE III DNA DIRECTED , 39KD SUBUNIT-RELATED"/>
    <property type="match status" value="1"/>
</dbReference>
<evidence type="ECO:0000313" key="7">
    <source>
        <dbReference type="EMBL" id="RVX65900.1"/>
    </source>
</evidence>
<dbReference type="InterPro" id="IPR016049">
    <property type="entry name" value="RNA_pol_Rpc34-like"/>
</dbReference>
<sequence length="453" mass="50308">MPPLPKITASPTPGPSGFNRGRDRVADSLYAWCRQNYDPGYVFSQEELLSAGIIPEQKIEILLSSTQHLVQRALFKIHDRSGGTIGWELVEEAQAANFANLGRDEQLVYSCIANAGNAGIWNKTVKMRIQAHAQVIERTFKTLSAKGLIKPMKSVKNPGRKMWILASLQPSEEATGGSWYTSGDLDTTLLTIIAGVIEFYVAQRSWQEQDTTEPSSNNKRKAPDTGFDDNNDARSKAIRTEGLAHNKDKGKSSKSASTQKSYRPFPHGYTAYPTLQEISSHVLKTKVTQTVLPENAIHQLLQVMVYDEKLFTMSRRPTPEEDFDGEGSVVMYRSFKTPGAVLEKHDLERRKESNEISQHTRLALKRQEELEDIGQGGANEVPCMSCPVFDICGDGGSINALTCEYFADWYTKIAEADIEAGNGIVPDKHPTKQRERDKGHSKAGAVVDIEMTD</sequence>
<dbReference type="InterPro" id="IPR036388">
    <property type="entry name" value="WH-like_DNA-bd_sf"/>
</dbReference>
<keyword evidence="4" id="KW-0804">Transcription</keyword>
<protein>
    <recommendedName>
        <fullName evidence="9">DNA-directed RNA polymerase III subunit RPC6</fullName>
    </recommendedName>
</protein>
<dbReference type="Proteomes" id="UP000288859">
    <property type="component" value="Unassembled WGS sequence"/>
</dbReference>
<reference evidence="7 8" key="1">
    <citation type="submission" date="2017-03" db="EMBL/GenBank/DDBJ databases">
        <title>Genomes of endolithic fungi from Antarctica.</title>
        <authorList>
            <person name="Coleine C."/>
            <person name="Masonjones S."/>
            <person name="Stajich J.E."/>
        </authorList>
    </citation>
    <scope>NUCLEOTIDE SEQUENCE [LARGE SCALE GENOMIC DNA]</scope>
    <source>
        <strain evidence="7 8">CCFEE 6314</strain>
    </source>
</reference>
<dbReference type="GO" id="GO:0006383">
    <property type="term" value="P:transcription by RNA polymerase III"/>
    <property type="evidence" value="ECO:0007669"/>
    <property type="project" value="InterPro"/>
</dbReference>
<dbReference type="GO" id="GO:0005654">
    <property type="term" value="C:nucleoplasm"/>
    <property type="evidence" value="ECO:0007669"/>
    <property type="project" value="UniProtKB-ARBA"/>
</dbReference>
<feature type="region of interest" description="Disordered" evidence="6">
    <location>
        <begin position="1"/>
        <end position="21"/>
    </location>
</feature>
<dbReference type="GO" id="GO:0005737">
    <property type="term" value="C:cytoplasm"/>
    <property type="evidence" value="ECO:0007669"/>
    <property type="project" value="UniProtKB-ARBA"/>
</dbReference>
<evidence type="ECO:0000313" key="8">
    <source>
        <dbReference type="Proteomes" id="UP000288859"/>
    </source>
</evidence>
<gene>
    <name evidence="7" type="ORF">B0A52_10264</name>
</gene>
<evidence type="ECO:0008006" key="9">
    <source>
        <dbReference type="Google" id="ProtNLM"/>
    </source>
</evidence>
<evidence type="ECO:0000256" key="6">
    <source>
        <dbReference type="SAM" id="MobiDB-lite"/>
    </source>
</evidence>
<evidence type="ECO:0000256" key="2">
    <source>
        <dbReference type="ARBA" id="ARBA00011038"/>
    </source>
</evidence>